<evidence type="ECO:0000313" key="5">
    <source>
        <dbReference type="Proteomes" id="UP001217963"/>
    </source>
</evidence>
<keyword evidence="2" id="KW-0004">4Fe-4S</keyword>
<dbReference type="Gene3D" id="3.40.950.10">
    <property type="entry name" value="Fe-only Hydrogenase (Larger Subunit), Chain L, domain 3"/>
    <property type="match status" value="1"/>
</dbReference>
<accession>A0ABY8CNV7</accession>
<dbReference type="PANTHER" id="PTHR11615">
    <property type="entry name" value="NITRATE, FORMATE, IRON DEHYDROGENASE"/>
    <property type="match status" value="1"/>
</dbReference>
<proteinExistence type="inferred from homology"/>
<dbReference type="Gene3D" id="3.40.50.1780">
    <property type="match status" value="1"/>
</dbReference>
<keyword evidence="5" id="KW-1185">Reference proteome</keyword>
<sequence>MSFFTNLPKDNRKCTKTDTPFDLSLSDCLACSGCVSADEVGALSADTSFILDLSPQTSFILSPQSKVNIFNVYRAGNMSYKEFECVLSSFLKARFNVYKIVDTSCMRSKIYEEVYKEYLATDHMVISACPGVVTYVERTAPHLIGYLSRVKSPQQMAFSLVKGTRTVSVMPCHDKKLENGRDGLALDFILTTREFCQVLGKLGFEAFIKSGATNFHGLEKMEITQWNIGTSSGGYSESILRRFHSVKIVKDENGVKEYVVDDGSIISQITGLENTLNYLRRSRTKGAGYKMAEIFICKNGCIGGPGQERINSVEMDLKEYNFCGKEQPDIHYLPPELEEKRTFKQIKVKRVGFKVDW</sequence>
<dbReference type="InterPro" id="IPR050340">
    <property type="entry name" value="Cytosolic_Fe-S_CAF"/>
</dbReference>
<dbReference type="SUPFAM" id="SSF53920">
    <property type="entry name" value="Fe-only hydrogenase"/>
    <property type="match status" value="1"/>
</dbReference>
<reference evidence="4 5" key="1">
    <citation type="submission" date="2023-02" db="EMBL/GenBank/DDBJ databases">
        <title>Encephalitozoon hellem ATCC 50451 complete genome.</title>
        <authorList>
            <person name="Mascarenhas dos Santos A.C."/>
            <person name="Julian A.T."/>
            <person name="Pombert J.-F."/>
        </authorList>
    </citation>
    <scope>NUCLEOTIDE SEQUENCE [LARGE SCALE GENOMIC DNA]</scope>
    <source>
        <strain evidence="4 5">ATCC 50451</strain>
    </source>
</reference>
<dbReference type="Gene3D" id="3.30.70.20">
    <property type="match status" value="1"/>
</dbReference>
<feature type="domain" description="Iron hydrogenase large subunit C-terminal" evidence="3">
    <location>
        <begin position="62"/>
        <end position="305"/>
    </location>
</feature>
<comment type="similarity">
    <text evidence="1">Belongs to the NARF family.</text>
</comment>
<keyword evidence="2" id="KW-0479">Metal-binding</keyword>
<dbReference type="Pfam" id="PF02906">
    <property type="entry name" value="Fe_hyd_lg_C"/>
    <property type="match status" value="1"/>
</dbReference>
<protein>
    <submittedName>
        <fullName evidence="4">Iron hydrogenase</fullName>
    </submittedName>
</protein>
<organism evidence="4 5">
    <name type="scientific">Encephalitozoon hellem</name>
    <name type="common">Microsporidian parasite</name>
    <dbReference type="NCBI Taxonomy" id="27973"/>
    <lineage>
        <taxon>Eukaryota</taxon>
        <taxon>Fungi</taxon>
        <taxon>Fungi incertae sedis</taxon>
        <taxon>Microsporidia</taxon>
        <taxon>Unikaryonidae</taxon>
        <taxon>Encephalitozoon</taxon>
    </lineage>
</organism>
<dbReference type="InterPro" id="IPR004108">
    <property type="entry name" value="Fe_hydrogenase_lsu_C"/>
</dbReference>
<evidence type="ECO:0000313" key="4">
    <source>
        <dbReference type="EMBL" id="WEL38652.1"/>
    </source>
</evidence>
<gene>
    <name evidence="4" type="ORF">PFJ87_05g01220</name>
</gene>
<evidence type="ECO:0000256" key="2">
    <source>
        <dbReference type="ARBA" id="ARBA00022485"/>
    </source>
</evidence>
<dbReference type="InterPro" id="IPR009016">
    <property type="entry name" value="Fe_hydrogenase"/>
</dbReference>
<evidence type="ECO:0000256" key="1">
    <source>
        <dbReference type="ARBA" id="ARBA00006596"/>
    </source>
</evidence>
<dbReference type="EMBL" id="CP119066">
    <property type="protein sequence ID" value="WEL38652.1"/>
    <property type="molecule type" value="Genomic_DNA"/>
</dbReference>
<keyword evidence="2" id="KW-0408">Iron</keyword>
<evidence type="ECO:0000259" key="3">
    <source>
        <dbReference type="Pfam" id="PF02906"/>
    </source>
</evidence>
<dbReference type="Proteomes" id="UP001217963">
    <property type="component" value="Chromosome V"/>
</dbReference>
<keyword evidence="2" id="KW-0411">Iron-sulfur</keyword>
<name>A0ABY8CNV7_ENCHE</name>